<dbReference type="InterPro" id="IPR058525">
    <property type="entry name" value="DUF8212"/>
</dbReference>
<evidence type="ECO:0000313" key="4">
    <source>
        <dbReference type="Proteomes" id="UP001600064"/>
    </source>
</evidence>
<name>A0ABR4DNW2_9PEZI</name>
<proteinExistence type="predicted"/>
<gene>
    <name evidence="3" type="ORF">VTJ83DRAFT_1375</name>
</gene>
<dbReference type="InterPro" id="IPR010730">
    <property type="entry name" value="HET"/>
</dbReference>
<dbReference type="EMBL" id="JAZGUE010000001">
    <property type="protein sequence ID" value="KAL2272004.1"/>
    <property type="molecule type" value="Genomic_DNA"/>
</dbReference>
<protein>
    <recommendedName>
        <fullName evidence="5">Heterokaryon incompatibility domain-containing protein</fullName>
    </recommendedName>
</protein>
<dbReference type="PANTHER" id="PTHR10622:SF10">
    <property type="entry name" value="HET DOMAIN-CONTAINING PROTEIN"/>
    <property type="match status" value="1"/>
</dbReference>
<feature type="domain" description="DUF8212" evidence="2">
    <location>
        <begin position="233"/>
        <end position="258"/>
    </location>
</feature>
<dbReference type="Pfam" id="PF06985">
    <property type="entry name" value="HET"/>
    <property type="match status" value="1"/>
</dbReference>
<feature type="domain" description="Heterokaryon incompatibility" evidence="1">
    <location>
        <begin position="22"/>
        <end position="112"/>
    </location>
</feature>
<sequence>MRLINVHTLELEEFVGMQKPAYAILSHTWGDQELLYTDMDDLERARRTKTAGFMKLEGSCALAKQQGFNYVWIDTCCIDKRSSSELSEAINSMFSWYQLSHVCYAYLSDVHDWDESGREYGRSELLQQLDRSRWFRRGWTLQELIAPRCVELYTANWTCIGKKDDDDLLPLLSRASLVDECVLGGVIPVYAMSVAKRMFWASKRETTRIEDVAYCLLGIFGINMPLLYGEGTRAFVRLQQEIIKATNDQSIFAWYCVTPVPGPHFVDGGVHSYQFPGALADSPKCFALSGDIWPHKSASNGIPLEKQDIECPHDAPRFWAVTCFDAPQADFDLVLLNCQLGPVPGTFPTLLVRRGNRWRDGTPAAVTRYITPGEVTRVSLGTPDDFWDGFPEYFGFEEDLPEEPECAAPRVPSEDARSEGDQHVTPLRIHPEFLQPDPNNSKRAIRYNTLPGPISLQRIVITTTSTLSGTRQPLPARRSSPSARPWIRQSVIDQLMHIPFWILVQAKENSGNVLGVSDAFPRRLWNGGSHRFYWGRLELEGSEQIQPGDPICLGVIRISLGHRNKPNQSPSGIGLLFFGVRLDNSNHQPIWTSAGDFIWTTQPWCFLKEDNGEDLGQAHRNPKLRDGRYVESQRQSISLDGGWKLKAVVQDTTIHGESCFLTHVRFFREEDA</sequence>
<evidence type="ECO:0000259" key="1">
    <source>
        <dbReference type="Pfam" id="PF06985"/>
    </source>
</evidence>
<reference evidence="3 4" key="1">
    <citation type="journal article" date="2024" name="Commun. Biol.">
        <title>Comparative genomic analysis of thermophilic fungi reveals convergent evolutionary adaptations and gene losses.</title>
        <authorList>
            <person name="Steindorff A.S."/>
            <person name="Aguilar-Pontes M.V."/>
            <person name="Robinson A.J."/>
            <person name="Andreopoulos B."/>
            <person name="LaButti K."/>
            <person name="Kuo A."/>
            <person name="Mondo S."/>
            <person name="Riley R."/>
            <person name="Otillar R."/>
            <person name="Haridas S."/>
            <person name="Lipzen A."/>
            <person name="Grimwood J."/>
            <person name="Schmutz J."/>
            <person name="Clum A."/>
            <person name="Reid I.D."/>
            <person name="Moisan M.C."/>
            <person name="Butler G."/>
            <person name="Nguyen T.T.M."/>
            <person name="Dewar K."/>
            <person name="Conant G."/>
            <person name="Drula E."/>
            <person name="Henrissat B."/>
            <person name="Hansel C."/>
            <person name="Singer S."/>
            <person name="Hutchinson M.I."/>
            <person name="de Vries R.P."/>
            <person name="Natvig D.O."/>
            <person name="Powell A.J."/>
            <person name="Tsang A."/>
            <person name="Grigoriev I.V."/>
        </authorList>
    </citation>
    <scope>NUCLEOTIDE SEQUENCE [LARGE SCALE GENOMIC DNA]</scope>
    <source>
        <strain evidence="3 4">ATCC 22073</strain>
    </source>
</reference>
<evidence type="ECO:0008006" key="5">
    <source>
        <dbReference type="Google" id="ProtNLM"/>
    </source>
</evidence>
<accession>A0ABR4DNW2</accession>
<dbReference type="Pfam" id="PF26640">
    <property type="entry name" value="DUF8212"/>
    <property type="match status" value="1"/>
</dbReference>
<dbReference type="GeneID" id="98122171"/>
<comment type="caution">
    <text evidence="3">The sequence shown here is derived from an EMBL/GenBank/DDBJ whole genome shotgun (WGS) entry which is preliminary data.</text>
</comment>
<evidence type="ECO:0000259" key="2">
    <source>
        <dbReference type="Pfam" id="PF26640"/>
    </source>
</evidence>
<keyword evidence="4" id="KW-1185">Reference proteome</keyword>
<dbReference type="RefSeq" id="XP_070870728.1">
    <property type="nucleotide sequence ID" value="XM_071007527.1"/>
</dbReference>
<dbReference type="Proteomes" id="UP001600064">
    <property type="component" value="Unassembled WGS sequence"/>
</dbReference>
<evidence type="ECO:0000313" key="3">
    <source>
        <dbReference type="EMBL" id="KAL2272004.1"/>
    </source>
</evidence>
<dbReference type="PANTHER" id="PTHR10622">
    <property type="entry name" value="HET DOMAIN-CONTAINING PROTEIN"/>
    <property type="match status" value="1"/>
</dbReference>
<organism evidence="3 4">
    <name type="scientific">Remersonia thermophila</name>
    <dbReference type="NCBI Taxonomy" id="72144"/>
    <lineage>
        <taxon>Eukaryota</taxon>
        <taxon>Fungi</taxon>
        <taxon>Dikarya</taxon>
        <taxon>Ascomycota</taxon>
        <taxon>Pezizomycotina</taxon>
        <taxon>Sordariomycetes</taxon>
        <taxon>Sordariomycetidae</taxon>
        <taxon>Sordariales</taxon>
        <taxon>Sordariales incertae sedis</taxon>
        <taxon>Remersonia</taxon>
    </lineage>
</organism>